<dbReference type="Pfam" id="PF08263">
    <property type="entry name" value="LRRNT_2"/>
    <property type="match status" value="2"/>
</dbReference>
<comment type="catalytic activity">
    <reaction evidence="23">
        <text>L-threonyl-[protein] + ATP = O-phospho-L-threonyl-[protein] + ADP + H(+)</text>
        <dbReference type="Rhea" id="RHEA:46608"/>
        <dbReference type="Rhea" id="RHEA-COMP:11060"/>
        <dbReference type="Rhea" id="RHEA-COMP:11605"/>
        <dbReference type="ChEBI" id="CHEBI:15378"/>
        <dbReference type="ChEBI" id="CHEBI:30013"/>
        <dbReference type="ChEBI" id="CHEBI:30616"/>
        <dbReference type="ChEBI" id="CHEBI:61977"/>
        <dbReference type="ChEBI" id="CHEBI:456216"/>
        <dbReference type="EC" id="2.7.11.1"/>
    </reaction>
</comment>
<reference evidence="32" key="1">
    <citation type="submission" date="2015-04" db="UniProtKB">
        <authorList>
            <consortium name="EnsemblPlants"/>
        </authorList>
    </citation>
    <scope>IDENTIFICATION</scope>
</reference>
<comment type="function">
    <text evidence="25">Receptor kinase that detects X.oryzae pv. oryzae protein Ax21 to promote innate immunity. Following X.oryzae pv. oryzae protein Ax21 detection, undergoes cleavage, releasing the processed protein kinase Xa21 chain.</text>
</comment>
<keyword evidence="21" id="KW-0675">Receptor</keyword>
<evidence type="ECO:0000256" key="14">
    <source>
        <dbReference type="ARBA" id="ARBA00022737"/>
    </source>
</evidence>
<evidence type="ECO:0000313" key="33">
    <source>
        <dbReference type="Proteomes" id="UP000026962"/>
    </source>
</evidence>
<evidence type="ECO:0000256" key="28">
    <source>
        <dbReference type="PROSITE-ProRule" id="PRU10141"/>
    </source>
</evidence>
<dbReference type="SMART" id="SM00220">
    <property type="entry name" value="S_TKc"/>
    <property type="match status" value="1"/>
</dbReference>
<keyword evidence="22" id="KW-0325">Glycoprotein</keyword>
<dbReference type="FunFam" id="1.10.510.10:FF:000358">
    <property type="entry name" value="Putative leucine-rich repeat receptor-like serine/threonine-protein kinase"/>
    <property type="match status" value="1"/>
</dbReference>
<dbReference type="eggNOG" id="ENOG502QPYS">
    <property type="taxonomic scope" value="Eukaryota"/>
</dbReference>
<keyword evidence="18 28" id="KW-0067">ATP-binding</keyword>
<keyword evidence="9" id="KW-0597">Phosphoprotein</keyword>
<dbReference type="FunFam" id="3.80.10.10:FF:000233">
    <property type="entry name" value="Leucine-rich repeat receptor-like protein kinase TDR"/>
    <property type="match status" value="1"/>
</dbReference>
<dbReference type="InterPro" id="IPR000719">
    <property type="entry name" value="Prot_kinase_dom"/>
</dbReference>
<sequence>MAMSLASFLLLLSVFMCIVLHFVAVRADGEDAAALLAFKAAAVGNGGGNGVLASWNGSAGPCSWEGVTCGRHRRVVALSLPGHDLSGTLSPAVGNLSFLRTLDLRLNWLHGAIPASLGRLRRLRTLVLSFNTFSGEVPGNLTSCTSLEKLFLGSNKLTGNIPAELGNTLTRLQMLGLDNNSFVGHWPASLANLTSLQYLSLRMNSLEGTIPPEFGSNMPHLLSIDICSNNLSGALPSSLYNLSSLMVFDAGNNHLNGTVAADIGEKLPSLQYFGVFNNRFSGEIPFSFSNLTNLTSLQLSENGFSGFVPHNLGRLNVLQNLQLGANMLEAGDMKGWEFVDSLLNCSKLETLVLSTNNFTGQFPISITNLSVTLQTLYLGGSRISGSIPSGIGNLIGLRSVYLFSTDISGVIPESIGRLENLTELYLYDNSLSGHVPSSVGNLTNLMKLFMQGNNLEGPIPANLGKLESLNVLDLSRNHLNGSIPKEILELPSLSQYLNLSYNSLSGPIPSELGRLSSLNELILSGNQFSGQIPSSIINCILLTVLLLDSNSFQGTIPEFLGNIKGLRVLNLTMNKFSGEIPDALGRIHSLQELYLAYNNLSGPVPAVLQNLTSLSTLDLSFNDLQGEVPKQGIFKNLSYLSLAGNSELCGGTSHLHLPPCSTHAVRKGSKGRLRSLRISLAAIAVVLFLALVMVIIMLIRRRKPIYRKDQSLTPAVEEQYERVSYQELSNGTKGFSQSNLLGKGSYGVVYKCTLFDEEIIVAVKVFNLEQSGSTRSFVAECEALRSVRHRCLLKIITCCSSINNQGQDFKALVFEFMPNGSLNGWLHPKSDMRTIANTLSLTQRLDIAVDIVDAMEYLHIHCQPTIVHCDLKPSNILLAEDMSARVGDFGISRILTESASKTQQNSSNTIGIRGSIGYVAPEYGEGSAVSTLGDVYSLGILLLEMFTGMSPTDDLFRDSLDLHSFSEAAHPDRILEIADPTLWVHVDAKDSITRSRMQESLISVIGLGLSCSKRQPKERMSIQDAALKMHAIRDDAYLMFSGSLSVDMEEETKQICSDLKQHNRQTKKQNMGMEMAIKSLLPLLVATLMIPAVIAAAGDEAALLAFKAQLRHGGLLEWQCQLLQLGGRDVQRPEAGTGGGTELVGRRAHRRTLPGHRKPHLPADAQPELQQSNWLRGEIPASLGCLRRLQTLDLSINSFSGAFPAILSSCISMNIMVLHSNRLHGHITADLGNTLTSLEAISLKNNSFTGTIPPSLANLSHLRYLRSLEQPA</sequence>
<dbReference type="AlphaFoldDB" id="A0A0E0JE50"/>
<dbReference type="InterPro" id="IPR032675">
    <property type="entry name" value="LRR_dom_sf"/>
</dbReference>
<dbReference type="GO" id="GO:0005789">
    <property type="term" value="C:endoplasmic reticulum membrane"/>
    <property type="evidence" value="ECO:0007669"/>
    <property type="project" value="UniProtKB-SubCell"/>
</dbReference>
<dbReference type="Gene3D" id="3.30.200.20">
    <property type="entry name" value="Phosphorylase Kinase, domain 1"/>
    <property type="match status" value="1"/>
</dbReference>
<dbReference type="SMART" id="SM00369">
    <property type="entry name" value="LRR_TYP"/>
    <property type="match status" value="11"/>
</dbReference>
<evidence type="ECO:0000256" key="25">
    <source>
        <dbReference type="ARBA" id="ARBA00054320"/>
    </source>
</evidence>
<keyword evidence="13 30" id="KW-0732">Signal</keyword>
<dbReference type="Gene3D" id="3.80.10.10">
    <property type="entry name" value="Ribonuclease Inhibitor"/>
    <property type="match status" value="4"/>
</dbReference>
<dbReference type="GO" id="GO:0005886">
    <property type="term" value="C:plasma membrane"/>
    <property type="evidence" value="ECO:0007669"/>
    <property type="project" value="UniProtKB-SubCell"/>
</dbReference>
<keyword evidence="12 29" id="KW-0812">Transmembrane</keyword>
<dbReference type="InterPro" id="IPR008271">
    <property type="entry name" value="Ser/Thr_kinase_AS"/>
</dbReference>
<organism evidence="32">
    <name type="scientific">Oryza punctata</name>
    <name type="common">Red rice</name>
    <dbReference type="NCBI Taxonomy" id="4537"/>
    <lineage>
        <taxon>Eukaryota</taxon>
        <taxon>Viridiplantae</taxon>
        <taxon>Streptophyta</taxon>
        <taxon>Embryophyta</taxon>
        <taxon>Tracheophyta</taxon>
        <taxon>Spermatophyta</taxon>
        <taxon>Magnoliopsida</taxon>
        <taxon>Liliopsida</taxon>
        <taxon>Poales</taxon>
        <taxon>Poaceae</taxon>
        <taxon>BOP clade</taxon>
        <taxon>Oryzoideae</taxon>
        <taxon>Oryzeae</taxon>
        <taxon>Oryzinae</taxon>
        <taxon>Oryza</taxon>
    </lineage>
</organism>
<feature type="binding site" evidence="28">
    <location>
        <position position="764"/>
    </location>
    <ligand>
        <name>ATP</name>
        <dbReference type="ChEBI" id="CHEBI:30616"/>
    </ligand>
</feature>
<dbReference type="EC" id="2.7.11.1" evidence="6"/>
<evidence type="ECO:0000256" key="2">
    <source>
        <dbReference type="ARBA" id="ARBA00001946"/>
    </source>
</evidence>
<dbReference type="InterPro" id="IPR013210">
    <property type="entry name" value="LRR_N_plant-typ"/>
</dbReference>
<comment type="cofactor">
    <cofactor evidence="1">
        <name>Mn(2+)</name>
        <dbReference type="ChEBI" id="CHEBI:29035"/>
    </cofactor>
</comment>
<keyword evidence="8" id="KW-0723">Serine/threonine-protein kinase</keyword>
<dbReference type="InterPro" id="IPR017441">
    <property type="entry name" value="Protein_kinase_ATP_BS"/>
</dbReference>
<feature type="domain" description="Protein kinase" evidence="31">
    <location>
        <begin position="735"/>
        <end position="1033"/>
    </location>
</feature>
<evidence type="ECO:0000256" key="19">
    <source>
        <dbReference type="ARBA" id="ARBA00022989"/>
    </source>
</evidence>
<feature type="transmembrane region" description="Helical" evidence="29">
    <location>
        <begin position="678"/>
        <end position="699"/>
    </location>
</feature>
<dbReference type="GO" id="GO:0009791">
    <property type="term" value="P:post-embryonic development"/>
    <property type="evidence" value="ECO:0007669"/>
    <property type="project" value="UniProtKB-ARBA"/>
</dbReference>
<dbReference type="Proteomes" id="UP000026962">
    <property type="component" value="Chromosome 1"/>
</dbReference>
<feature type="chain" id="PRO_5002364021" description="Receptor kinase-like protein Xa21" evidence="30">
    <location>
        <begin position="28"/>
        <end position="1272"/>
    </location>
</feature>
<dbReference type="PROSITE" id="PS00108">
    <property type="entry name" value="PROTEIN_KINASE_ST"/>
    <property type="match status" value="1"/>
</dbReference>
<comment type="similarity">
    <text evidence="5">Belongs to the protein kinase superfamily. Ser/Thr protein kinase family.</text>
</comment>
<dbReference type="FunFam" id="3.80.10.10:FF:001158">
    <property type="entry name" value="Leucine-rich repeat protein kinase family protein"/>
    <property type="match status" value="1"/>
</dbReference>
<reference evidence="32" key="2">
    <citation type="submission" date="2018-05" db="EMBL/GenBank/DDBJ databases">
        <title>OpunRS2 (Oryza punctata Reference Sequence Version 2).</title>
        <authorList>
            <person name="Zhang J."/>
            <person name="Kudrna D."/>
            <person name="Lee S."/>
            <person name="Talag J."/>
            <person name="Welchert J."/>
            <person name="Wing R.A."/>
        </authorList>
    </citation>
    <scope>NUCLEOTIDE SEQUENCE [LARGE SCALE GENOMIC DNA]</scope>
</reference>
<evidence type="ECO:0000256" key="12">
    <source>
        <dbReference type="ARBA" id="ARBA00022692"/>
    </source>
</evidence>
<dbReference type="FunFam" id="3.80.10.10:FF:000041">
    <property type="entry name" value="LRR receptor-like serine/threonine-protein kinase ERECTA"/>
    <property type="match status" value="1"/>
</dbReference>
<dbReference type="Pfam" id="PF13855">
    <property type="entry name" value="LRR_8"/>
    <property type="match status" value="1"/>
</dbReference>
<evidence type="ECO:0000256" key="20">
    <source>
        <dbReference type="ARBA" id="ARBA00023136"/>
    </source>
</evidence>
<keyword evidence="17" id="KW-0256">Endoplasmic reticulum</keyword>
<keyword evidence="14" id="KW-0677">Repeat</keyword>
<keyword evidence="19 29" id="KW-1133">Transmembrane helix</keyword>
<evidence type="ECO:0000256" key="1">
    <source>
        <dbReference type="ARBA" id="ARBA00001936"/>
    </source>
</evidence>
<evidence type="ECO:0000256" key="18">
    <source>
        <dbReference type="ARBA" id="ARBA00022840"/>
    </source>
</evidence>
<comment type="function">
    <text evidence="26">The processed protein kinase Xa21 chain released by protein cleavage after X.oryzae pv. oryzae protein Ax21 detection translocates into the nucleus where it can bind and regulate WRKY62, a transcription factor. Confers resistance to the bacterial pathogen X.oryzae pv. oryzae (Xoo).</text>
</comment>
<dbReference type="EnsemblPlants" id="OPUNC01G03000.2">
    <property type="protein sequence ID" value="OPUNC01G03000.2"/>
    <property type="gene ID" value="OPUNC01G03000"/>
</dbReference>
<keyword evidence="11" id="KW-0808">Transferase</keyword>
<dbReference type="OMA" id="GSKFPAM"/>
<evidence type="ECO:0000256" key="9">
    <source>
        <dbReference type="ARBA" id="ARBA00022553"/>
    </source>
</evidence>
<dbReference type="PROSITE" id="PS50011">
    <property type="entry name" value="PROTEIN_KINASE_DOM"/>
    <property type="match status" value="1"/>
</dbReference>
<dbReference type="PANTHER" id="PTHR48053:SF81">
    <property type="entry name" value="PROTEIN KINASE DOMAIN-CONTAINING PROTEIN"/>
    <property type="match status" value="1"/>
</dbReference>
<keyword evidence="10" id="KW-0433">Leucine-rich repeat</keyword>
<evidence type="ECO:0000256" key="7">
    <source>
        <dbReference type="ARBA" id="ARBA00022475"/>
    </source>
</evidence>
<evidence type="ECO:0000256" key="8">
    <source>
        <dbReference type="ARBA" id="ARBA00022527"/>
    </source>
</evidence>
<dbReference type="GO" id="GO:0004674">
    <property type="term" value="F:protein serine/threonine kinase activity"/>
    <property type="evidence" value="ECO:0007669"/>
    <property type="project" value="UniProtKB-KW"/>
</dbReference>
<keyword evidence="16" id="KW-0418">Kinase</keyword>
<dbReference type="Gene3D" id="1.10.510.10">
    <property type="entry name" value="Transferase(Phosphotransferase) domain 1"/>
    <property type="match status" value="1"/>
</dbReference>
<keyword evidence="20 29" id="KW-0472">Membrane</keyword>
<dbReference type="InterPro" id="IPR051716">
    <property type="entry name" value="Plant_RL_S/T_kinase"/>
</dbReference>
<comment type="catalytic activity">
    <reaction evidence="24">
        <text>L-seryl-[protein] + ATP = O-phospho-L-seryl-[protein] + ADP + H(+)</text>
        <dbReference type="Rhea" id="RHEA:17989"/>
        <dbReference type="Rhea" id="RHEA-COMP:9863"/>
        <dbReference type="Rhea" id="RHEA-COMP:11604"/>
        <dbReference type="ChEBI" id="CHEBI:15378"/>
        <dbReference type="ChEBI" id="CHEBI:29999"/>
        <dbReference type="ChEBI" id="CHEBI:30616"/>
        <dbReference type="ChEBI" id="CHEBI:83421"/>
        <dbReference type="ChEBI" id="CHEBI:456216"/>
        <dbReference type="EC" id="2.7.11.1"/>
    </reaction>
</comment>
<evidence type="ECO:0000256" key="6">
    <source>
        <dbReference type="ARBA" id="ARBA00012513"/>
    </source>
</evidence>
<dbReference type="Gramene" id="OPUNC01G03000.2">
    <property type="protein sequence ID" value="OPUNC01G03000.2"/>
    <property type="gene ID" value="OPUNC01G03000"/>
</dbReference>
<evidence type="ECO:0000256" key="5">
    <source>
        <dbReference type="ARBA" id="ARBA00008684"/>
    </source>
</evidence>
<feature type="signal peptide" evidence="30">
    <location>
        <begin position="1"/>
        <end position="27"/>
    </location>
</feature>
<name>A0A0E0JE50_ORYPU</name>
<evidence type="ECO:0000256" key="27">
    <source>
        <dbReference type="ARBA" id="ARBA00072040"/>
    </source>
</evidence>
<evidence type="ECO:0000256" key="17">
    <source>
        <dbReference type="ARBA" id="ARBA00022824"/>
    </source>
</evidence>
<dbReference type="PROSITE" id="PS00107">
    <property type="entry name" value="PROTEIN_KINASE_ATP"/>
    <property type="match status" value="1"/>
</dbReference>
<evidence type="ECO:0000256" key="30">
    <source>
        <dbReference type="SAM" id="SignalP"/>
    </source>
</evidence>
<protein>
    <recommendedName>
        <fullName evidence="27">Receptor kinase-like protein Xa21</fullName>
        <ecNumber evidence="6">2.7.11.1</ecNumber>
    </recommendedName>
</protein>
<evidence type="ECO:0000256" key="26">
    <source>
        <dbReference type="ARBA" id="ARBA00056628"/>
    </source>
</evidence>
<feature type="transmembrane region" description="Helical" evidence="29">
    <location>
        <begin position="1075"/>
        <end position="1097"/>
    </location>
</feature>
<dbReference type="Pfam" id="PF23598">
    <property type="entry name" value="LRR_14"/>
    <property type="match status" value="2"/>
</dbReference>
<dbReference type="GO" id="GO:0005524">
    <property type="term" value="F:ATP binding"/>
    <property type="evidence" value="ECO:0007669"/>
    <property type="project" value="UniProtKB-UniRule"/>
</dbReference>
<dbReference type="SUPFAM" id="SSF52058">
    <property type="entry name" value="L domain-like"/>
    <property type="match status" value="2"/>
</dbReference>
<dbReference type="InterPro" id="IPR003591">
    <property type="entry name" value="Leu-rich_rpt_typical-subtyp"/>
</dbReference>
<dbReference type="CDD" id="cd12087">
    <property type="entry name" value="TM_EGFR-like"/>
    <property type="match status" value="1"/>
</dbReference>
<evidence type="ECO:0000313" key="32">
    <source>
        <dbReference type="EnsemblPlants" id="OPUNC01G03000.2"/>
    </source>
</evidence>
<evidence type="ECO:0000256" key="10">
    <source>
        <dbReference type="ARBA" id="ARBA00022614"/>
    </source>
</evidence>
<dbReference type="InterPro" id="IPR055414">
    <property type="entry name" value="LRR_R13L4/SHOC2-like"/>
</dbReference>
<keyword evidence="33" id="KW-1185">Reference proteome</keyword>
<dbReference type="PANTHER" id="PTHR48053">
    <property type="entry name" value="LEUCINE RICH REPEAT FAMILY PROTEIN, EXPRESSED"/>
    <property type="match status" value="1"/>
</dbReference>
<evidence type="ECO:0000256" key="24">
    <source>
        <dbReference type="ARBA" id="ARBA00048679"/>
    </source>
</evidence>
<evidence type="ECO:0000256" key="11">
    <source>
        <dbReference type="ARBA" id="ARBA00022679"/>
    </source>
</evidence>
<evidence type="ECO:0000256" key="3">
    <source>
        <dbReference type="ARBA" id="ARBA00004162"/>
    </source>
</evidence>
<keyword evidence="7" id="KW-1003">Cell membrane</keyword>
<dbReference type="FunFam" id="3.80.10.10:FF:000400">
    <property type="entry name" value="Nuclear pore complex protein NUP107"/>
    <property type="match status" value="1"/>
</dbReference>
<dbReference type="SUPFAM" id="SSF56112">
    <property type="entry name" value="Protein kinase-like (PK-like)"/>
    <property type="match status" value="1"/>
</dbReference>
<evidence type="ECO:0000256" key="15">
    <source>
        <dbReference type="ARBA" id="ARBA00022741"/>
    </source>
</evidence>
<evidence type="ECO:0000256" key="13">
    <source>
        <dbReference type="ARBA" id="ARBA00022729"/>
    </source>
</evidence>
<comment type="subcellular location">
    <subcellularLocation>
        <location evidence="3">Cell membrane</location>
        <topology evidence="3">Single-pass membrane protein</topology>
    </subcellularLocation>
    <subcellularLocation>
        <location evidence="4">Endoplasmic reticulum membrane</location>
        <topology evidence="4">Single-pass membrane protein</topology>
    </subcellularLocation>
</comment>
<accession>A0A0E0JE50</accession>
<dbReference type="InterPro" id="IPR011009">
    <property type="entry name" value="Kinase-like_dom_sf"/>
</dbReference>
<evidence type="ECO:0000259" key="31">
    <source>
        <dbReference type="PROSITE" id="PS50011"/>
    </source>
</evidence>
<evidence type="ECO:0000256" key="4">
    <source>
        <dbReference type="ARBA" id="ARBA00004389"/>
    </source>
</evidence>
<evidence type="ECO:0000256" key="29">
    <source>
        <dbReference type="SAM" id="Phobius"/>
    </source>
</evidence>
<evidence type="ECO:0000256" key="23">
    <source>
        <dbReference type="ARBA" id="ARBA00047899"/>
    </source>
</evidence>
<dbReference type="FunFam" id="3.30.200.20:FF:000432">
    <property type="entry name" value="LRR receptor-like serine/threonine-protein kinase EFR"/>
    <property type="match status" value="1"/>
</dbReference>
<dbReference type="Pfam" id="PF00069">
    <property type="entry name" value="Pkinase"/>
    <property type="match status" value="1"/>
</dbReference>
<comment type="cofactor">
    <cofactor evidence="2">
        <name>Mg(2+)</name>
        <dbReference type="ChEBI" id="CHEBI:18420"/>
    </cofactor>
</comment>
<dbReference type="InterPro" id="IPR001611">
    <property type="entry name" value="Leu-rich_rpt"/>
</dbReference>
<dbReference type="Pfam" id="PF00560">
    <property type="entry name" value="LRR_1"/>
    <property type="match status" value="5"/>
</dbReference>
<proteinExistence type="inferred from homology"/>
<evidence type="ECO:0000256" key="22">
    <source>
        <dbReference type="ARBA" id="ARBA00023180"/>
    </source>
</evidence>
<dbReference type="SUPFAM" id="SSF52047">
    <property type="entry name" value="RNI-like"/>
    <property type="match status" value="1"/>
</dbReference>
<evidence type="ECO:0000256" key="16">
    <source>
        <dbReference type="ARBA" id="ARBA00022777"/>
    </source>
</evidence>
<dbReference type="STRING" id="4537.A0A0E0JE50"/>
<evidence type="ECO:0000256" key="21">
    <source>
        <dbReference type="ARBA" id="ARBA00023170"/>
    </source>
</evidence>
<keyword evidence="15 28" id="KW-0547">Nucleotide-binding</keyword>